<comment type="caution">
    <text evidence="2">The sequence shown here is derived from an EMBL/GenBank/DDBJ whole genome shotgun (WGS) entry which is preliminary data.</text>
</comment>
<dbReference type="Pfam" id="PF00395">
    <property type="entry name" value="SLH"/>
    <property type="match status" value="1"/>
</dbReference>
<dbReference type="HOGENOM" id="CLU_036587_1_0_9"/>
<reference evidence="2 3" key="1">
    <citation type="submission" date="2010-08" db="EMBL/GenBank/DDBJ databases">
        <authorList>
            <person name="Weinstock G."/>
            <person name="Sodergren E."/>
            <person name="Clifton S."/>
            <person name="Fulton L."/>
            <person name="Fulton B."/>
            <person name="Courtney L."/>
            <person name="Fronick C."/>
            <person name="Harrison M."/>
            <person name="Strong C."/>
            <person name="Farmer C."/>
            <person name="Delahaunty K."/>
            <person name="Markovic C."/>
            <person name="Hall O."/>
            <person name="Minx P."/>
            <person name="Tomlinson C."/>
            <person name="Mitreva M."/>
            <person name="Hou S."/>
            <person name="Chen J."/>
            <person name="Wollam A."/>
            <person name="Pepin K.H."/>
            <person name="Johnson M."/>
            <person name="Bhonagiri V."/>
            <person name="Zhang X."/>
            <person name="Suruliraj S."/>
            <person name="Warren W."/>
            <person name="Chinwalla A."/>
            <person name="Mardis E.R."/>
            <person name="Wilson R.K."/>
        </authorList>
    </citation>
    <scope>NUCLEOTIDE SEQUENCE [LARGE SCALE GENOMIC DNA]</scope>
    <source>
        <strain evidence="2 3">F0359</strain>
    </source>
</reference>
<dbReference type="InterPro" id="IPR001119">
    <property type="entry name" value="SLH_dom"/>
</dbReference>
<dbReference type="PANTHER" id="PTHR43308">
    <property type="entry name" value="OUTER MEMBRANE PROTEIN ALPHA-RELATED"/>
    <property type="match status" value="1"/>
</dbReference>
<dbReference type="Proteomes" id="UP000003195">
    <property type="component" value="Unassembled WGS sequence"/>
</dbReference>
<dbReference type="AlphaFoldDB" id="E2ZDM7"/>
<sequence>MWRPMREFAGNGIHLSCTKESLRNAEKIGKGVNLVNKKIILTISGCMMMTAVVSAANPFTDVPQDSWAYQSVTELANSGIVEGVDGKHFQGNRNITRYEAAQMVAKALAREDRVRGEEREKIQKLAEEFSEELNGLGVRVDDLENRVGNIKLSGDIRVRYLHEKDAGKYGDRSWQFRGRLRAEGKINEKMSAILGVNFWDNFNTTQSASSGSDTFYVDRAYITYRPDAKKKSLFTVGRFDYAFGNNRALQYYETFDGLKYRYQTDKRAFTAGYGKFKEGRRLLDRKAAFAEVEKFFKNNSALGLYYMRVDGSTDERSGHVWGGYTNIVPGKKWQANYVLYRVDRKDESTLKDGMTYIATVKYGKANFARPGSWDLWGEYLHDAAGTANDDCCGTWRMHADDTKGWGIGLDYTLAKNVQIQLFRTFDTKVTSTGNKRNELTRAQFIFLF</sequence>
<dbReference type="EMBL" id="AECS01000039">
    <property type="protein sequence ID" value="EFQ03589.1"/>
    <property type="molecule type" value="Genomic_DNA"/>
</dbReference>
<evidence type="ECO:0000313" key="3">
    <source>
        <dbReference type="Proteomes" id="UP000003195"/>
    </source>
</evidence>
<dbReference type="eggNOG" id="COG3203">
    <property type="taxonomic scope" value="Bacteria"/>
</dbReference>
<dbReference type="InterPro" id="IPR051465">
    <property type="entry name" value="Cell_Envelope_Struct_Comp"/>
</dbReference>
<accession>E2ZDM7</accession>
<evidence type="ECO:0000313" key="2">
    <source>
        <dbReference type="EMBL" id="EFQ03589.1"/>
    </source>
</evidence>
<proteinExistence type="predicted"/>
<name>E2ZDM7_9FIRM</name>
<dbReference type="PROSITE" id="PS51272">
    <property type="entry name" value="SLH"/>
    <property type="match status" value="1"/>
</dbReference>
<dbReference type="SUPFAM" id="SSF56935">
    <property type="entry name" value="Porins"/>
    <property type="match status" value="1"/>
</dbReference>
<gene>
    <name evidence="2" type="ORF">HMPREF9429_01532</name>
</gene>
<feature type="domain" description="SLH" evidence="1">
    <location>
        <begin position="55"/>
        <end position="118"/>
    </location>
</feature>
<protein>
    <recommendedName>
        <fullName evidence="1">SLH domain-containing protein</fullName>
    </recommendedName>
</protein>
<dbReference type="STRING" id="706434.HMPREF9429_01532"/>
<dbReference type="PANTHER" id="PTHR43308:SF1">
    <property type="entry name" value="OUTER MEMBRANE PROTEIN ALPHA"/>
    <property type="match status" value="1"/>
</dbReference>
<organism evidence="2 3">
    <name type="scientific">Megasphaera micronuciformis F0359</name>
    <dbReference type="NCBI Taxonomy" id="706434"/>
    <lineage>
        <taxon>Bacteria</taxon>
        <taxon>Bacillati</taxon>
        <taxon>Bacillota</taxon>
        <taxon>Negativicutes</taxon>
        <taxon>Veillonellales</taxon>
        <taxon>Veillonellaceae</taxon>
        <taxon>Megasphaera</taxon>
    </lineage>
</organism>
<keyword evidence="3" id="KW-1185">Reference proteome</keyword>
<evidence type="ECO:0000259" key="1">
    <source>
        <dbReference type="PROSITE" id="PS51272"/>
    </source>
</evidence>